<sequence length="1418" mass="158269">MTAATTKEPPHIRHPPQPSLTDVDIVRLAQQQPQTYAPLPKTKTLISFLHSRAASPSASLSVAEYTSSLLSILSLSPHSSSENPSLSSLLLSYISLFNSRKIPHDRNSLTTLKLFPFHFENIPTQTLISISDSIVSSLPQILDPDDAQVLDLLPKCLDLIRNSNEIELRRDYVNSVIDRVLGCDWSRVLLVKMVSIVREFSFLHKGRCGEFLDKVFGGMRDVELQDLPSLVYQLLVLASKGFSKRDVVEGIVMFFGSKMGSKTSSIVRQVEGTVLLHVNFAVKQDPSLGQEVMGLVKSDLRAFNHFTVAVLLSIARVRKFSECSIGILKTAITTSYRDYSFSKVCNWLPDDLKEEYLHSVKVVEKAALRAVNESNYGREHIVPSIVQFGFVLLESVEEGSSKELGKSDQVMGIEELGIQMLQTLFEVHDMARNEIIEQCKFRVLSLKPEQGLPIIRLLGYLVQRYPYPLLEHVSRLKELLDYFTFMHGNISTHLVTILLPLINFSRDLRDYIILVVRKAMFNREESVRIAATNAIINLILAEKQSKSDGPCSFQESSSQASSSQQAEIPGCGMGADLFQELSGLLQRCLYQTAKVKEVMYHGLVKVILADPSTAGAVFDFLLPHFLRFYKENEDVQLCVGNCVKSESGKVYIEEPLDCLLSCVSWILLLQPHGKTDHPSDSWACLGFSLTQENEGGRMLSGESFSCTLSKIRKLLRNGNLEGLLSLTQNAGSTREETKSRYSALVLSGIFEVVLNIVATELEKVNNVKREDFEKELIELVDAYESLGKYTCTSKQGNGTRRGIVRSSAHDIPDNSDASNMKLSQERAPFLATSSIYQLLQTALKLYKSDCSNNDAASPNQTQLSSGKTSIRSYKILSFILNASLRHIKSFLFVGKDDPLKTLIYGEIKVLGLPLLKLVWLLMSVPKFETTQKKREVKVRKDVEDKKENIYLALTCLKELITISLRGPDEMGLIEDLMSVSSPDHASTNMMDVSWDDECQQASGIDDPLARSKELFIKKCIRPLFSELLAVSFLREVEILSDIVMMIGIKLPGERRNILGAWATQICKSNNIANSKVAKSVVSLALCLSSPPHDLVLAQEMATELIKVMGSETSDPLEMSEMYHVINHSTCTTTAASVLQLIESVIADMDRIIMKMKMCLAAIRKGIPFDPNGEHALGFTLEETLYSRTEAVVTVLSFFMVMKLNDSQAEHLVRLAGRFYKNLARISKFQISPKGCKQVLPSLKYQKLVEITCKQLTAPLYNFVTLMQRNQLGNAKSRGIVNKIKRENRCIPDLIFQIEDYEKYLIQLSKASKVNLLRHAKRSTARDFKIVDPSHVVGEEDANQEPNHGNPSTTAAQNELGEESENDEGNVSERGLSPESGNPLAAEASESDKDENVHTNAKRAKMSRVVQDSDDEVSP</sequence>
<feature type="domain" description="FANCI solenoid 1" evidence="2">
    <location>
        <begin position="117"/>
        <end position="283"/>
    </location>
</feature>
<feature type="domain" description="FANCI helical" evidence="6">
    <location>
        <begin position="554"/>
        <end position="790"/>
    </location>
</feature>
<dbReference type="Pfam" id="PF14678">
    <property type="entry name" value="FANCI_S4"/>
    <property type="match status" value="1"/>
</dbReference>
<gene>
    <name evidence="7" type="ORF">TEA_024804</name>
</gene>
<feature type="region of interest" description="Disordered" evidence="1">
    <location>
        <begin position="1338"/>
        <end position="1418"/>
    </location>
</feature>
<protein>
    <recommendedName>
        <fullName evidence="9">Fanconi anemia group I protein</fullName>
    </recommendedName>
</protein>
<keyword evidence="8" id="KW-1185">Reference proteome</keyword>
<reference evidence="7 8" key="1">
    <citation type="journal article" date="2018" name="Proc. Natl. Acad. Sci. U.S.A.">
        <title>Draft genome sequence of Camellia sinensis var. sinensis provides insights into the evolution of the tea genome and tea quality.</title>
        <authorList>
            <person name="Wei C."/>
            <person name="Yang H."/>
            <person name="Wang S."/>
            <person name="Zhao J."/>
            <person name="Liu C."/>
            <person name="Gao L."/>
            <person name="Xia E."/>
            <person name="Lu Y."/>
            <person name="Tai Y."/>
            <person name="She G."/>
            <person name="Sun J."/>
            <person name="Cao H."/>
            <person name="Tong W."/>
            <person name="Gao Q."/>
            <person name="Li Y."/>
            <person name="Deng W."/>
            <person name="Jiang X."/>
            <person name="Wang W."/>
            <person name="Chen Q."/>
            <person name="Zhang S."/>
            <person name="Li H."/>
            <person name="Wu J."/>
            <person name="Wang P."/>
            <person name="Li P."/>
            <person name="Shi C."/>
            <person name="Zheng F."/>
            <person name="Jian J."/>
            <person name="Huang B."/>
            <person name="Shan D."/>
            <person name="Shi M."/>
            <person name="Fang C."/>
            <person name="Yue Y."/>
            <person name="Li F."/>
            <person name="Li D."/>
            <person name="Wei S."/>
            <person name="Han B."/>
            <person name="Jiang C."/>
            <person name="Yin Y."/>
            <person name="Xia T."/>
            <person name="Zhang Z."/>
            <person name="Bennetzen J.L."/>
            <person name="Zhao S."/>
            <person name="Wan X."/>
        </authorList>
    </citation>
    <scope>NUCLEOTIDE SEQUENCE [LARGE SCALE GENOMIC DNA]</scope>
    <source>
        <strain evidence="8">cv. Shuchazao</strain>
        <tissue evidence="7">Leaf</tissue>
    </source>
</reference>
<dbReference type="InterPro" id="IPR029314">
    <property type="entry name" value="FANCI_S4"/>
</dbReference>
<dbReference type="EMBL" id="SDRB02013405">
    <property type="protein sequence ID" value="THF94984.1"/>
    <property type="molecule type" value="Genomic_DNA"/>
</dbReference>
<proteinExistence type="predicted"/>
<dbReference type="InterPro" id="IPR029315">
    <property type="entry name" value="FANCI_S2"/>
</dbReference>
<dbReference type="PANTHER" id="PTHR21818:SF0">
    <property type="entry name" value="FANCONI ANEMIA GROUP I PROTEIN"/>
    <property type="match status" value="1"/>
</dbReference>
<dbReference type="InterPro" id="IPR029310">
    <property type="entry name" value="FANCI_HD1"/>
</dbReference>
<dbReference type="STRING" id="542762.A0A4S4CYN0"/>
<name>A0A4S4CYN0_CAMSN</name>
<feature type="domain" description="FANCI helical" evidence="5">
    <location>
        <begin position="287"/>
        <end position="366"/>
    </location>
</feature>
<evidence type="ECO:0000259" key="5">
    <source>
        <dbReference type="Pfam" id="PF14679"/>
    </source>
</evidence>
<dbReference type="Pfam" id="PF14679">
    <property type="entry name" value="FANCI_HD1"/>
    <property type="match status" value="1"/>
</dbReference>
<evidence type="ECO:0000259" key="2">
    <source>
        <dbReference type="Pfam" id="PF14675"/>
    </source>
</evidence>
<accession>A0A4S4CYN0</accession>
<evidence type="ECO:0000313" key="8">
    <source>
        <dbReference type="Proteomes" id="UP000306102"/>
    </source>
</evidence>
<evidence type="ECO:0000259" key="6">
    <source>
        <dbReference type="Pfam" id="PF14680"/>
    </source>
</evidence>
<dbReference type="InterPro" id="IPR029308">
    <property type="entry name" value="FANCI_S1"/>
</dbReference>
<feature type="compositionally biased region" description="Acidic residues" evidence="1">
    <location>
        <begin position="1359"/>
        <end position="1369"/>
    </location>
</feature>
<dbReference type="Pfam" id="PF14675">
    <property type="entry name" value="FANCI_S1"/>
    <property type="match status" value="1"/>
</dbReference>
<organism evidence="7 8">
    <name type="scientific">Camellia sinensis var. sinensis</name>
    <name type="common">China tea</name>
    <dbReference type="NCBI Taxonomy" id="542762"/>
    <lineage>
        <taxon>Eukaryota</taxon>
        <taxon>Viridiplantae</taxon>
        <taxon>Streptophyta</taxon>
        <taxon>Embryophyta</taxon>
        <taxon>Tracheophyta</taxon>
        <taxon>Spermatophyta</taxon>
        <taxon>Magnoliopsida</taxon>
        <taxon>eudicotyledons</taxon>
        <taxon>Gunneridae</taxon>
        <taxon>Pentapetalae</taxon>
        <taxon>asterids</taxon>
        <taxon>Ericales</taxon>
        <taxon>Theaceae</taxon>
        <taxon>Camellia</taxon>
    </lineage>
</organism>
<dbReference type="Proteomes" id="UP000306102">
    <property type="component" value="Unassembled WGS sequence"/>
</dbReference>
<feature type="domain" description="FANCI solenoid 2" evidence="3">
    <location>
        <begin position="381"/>
        <end position="536"/>
    </location>
</feature>
<dbReference type="Pfam" id="PF14676">
    <property type="entry name" value="FANCI_S2"/>
    <property type="match status" value="1"/>
</dbReference>
<dbReference type="GO" id="GO:0006281">
    <property type="term" value="P:DNA repair"/>
    <property type="evidence" value="ECO:0007669"/>
    <property type="project" value="InterPro"/>
</dbReference>
<comment type="caution">
    <text evidence="7">The sequence shown here is derived from an EMBL/GenBank/DDBJ whole genome shotgun (WGS) entry which is preliminary data.</text>
</comment>
<dbReference type="GO" id="GO:0070182">
    <property type="term" value="F:DNA polymerase binding"/>
    <property type="evidence" value="ECO:0007669"/>
    <property type="project" value="TreeGrafter"/>
</dbReference>
<feature type="compositionally biased region" description="Polar residues" evidence="1">
    <location>
        <begin position="1343"/>
        <end position="1356"/>
    </location>
</feature>
<dbReference type="PANTHER" id="PTHR21818">
    <property type="entry name" value="BC025462 PROTEIN"/>
    <property type="match status" value="1"/>
</dbReference>
<evidence type="ECO:0000259" key="3">
    <source>
        <dbReference type="Pfam" id="PF14676"/>
    </source>
</evidence>
<dbReference type="Pfam" id="PF14680">
    <property type="entry name" value="FANCI_HD2"/>
    <property type="match status" value="1"/>
</dbReference>
<evidence type="ECO:0008006" key="9">
    <source>
        <dbReference type="Google" id="ProtNLM"/>
    </source>
</evidence>
<feature type="domain" description="FANCI solenoid 4" evidence="4">
    <location>
        <begin position="1097"/>
        <end position="1331"/>
    </location>
</feature>
<evidence type="ECO:0000313" key="7">
    <source>
        <dbReference type="EMBL" id="THF94984.1"/>
    </source>
</evidence>
<evidence type="ECO:0000256" key="1">
    <source>
        <dbReference type="SAM" id="MobiDB-lite"/>
    </source>
</evidence>
<evidence type="ECO:0000259" key="4">
    <source>
        <dbReference type="Pfam" id="PF14678"/>
    </source>
</evidence>
<dbReference type="InterPro" id="IPR029312">
    <property type="entry name" value="FANCI_HD2"/>
</dbReference>
<dbReference type="InterPro" id="IPR026171">
    <property type="entry name" value="FANCI"/>
</dbReference>